<feature type="chain" id="PRO_5001601299" evidence="1">
    <location>
        <begin position="45"/>
        <end position="311"/>
    </location>
</feature>
<dbReference type="InterPro" id="IPR028082">
    <property type="entry name" value="Peripla_BP_I"/>
</dbReference>
<reference evidence="3 4" key="1">
    <citation type="submission" date="2013-07" db="EMBL/GenBank/DDBJ databases">
        <authorList>
            <person name="Stoco P.H."/>
            <person name="Wagner G."/>
            <person name="Gerber A."/>
            <person name="Zaha A."/>
            <person name="Thompson C."/>
            <person name="Bartholomeu D.C."/>
            <person name="Luckemeyer D.D."/>
            <person name="Bahia D."/>
            <person name="Loreto E."/>
            <person name="Prestes E.B."/>
            <person name="Lima F.M."/>
            <person name="Rodrigues-Luiz G."/>
            <person name="Vallejo G.A."/>
            <person name="Filho J.F."/>
            <person name="Monteiro K.M."/>
            <person name="Tyler K.M."/>
            <person name="de Almeida L.G."/>
            <person name="Ortiz M.F."/>
            <person name="Siervo M.A."/>
            <person name="de Moraes M.H."/>
            <person name="Cunha O.L."/>
            <person name="Mendonca-Neto R."/>
            <person name="Silva R."/>
            <person name="Teixeira S.M."/>
            <person name="Murta S.M."/>
            <person name="Sincero T.C."/>
            <person name="Mendes T.A."/>
            <person name="Urmenyi T.P."/>
            <person name="Silva V.G."/>
            <person name="da Rocha W.D."/>
            <person name="Andersson B."/>
            <person name="Romanha A.J."/>
            <person name="Steindel M."/>
            <person name="de Vasconcelos A.T."/>
            <person name="Grisard E.C."/>
        </authorList>
    </citation>
    <scope>NUCLEOTIDE SEQUENCE [LARGE SCALE GENOMIC DNA]</scope>
    <source>
        <strain evidence="3 4">SC58</strain>
    </source>
</reference>
<organism evidence="3 4">
    <name type="scientific">Trypanosoma rangeli SC58</name>
    <dbReference type="NCBI Taxonomy" id="429131"/>
    <lineage>
        <taxon>Eukaryota</taxon>
        <taxon>Discoba</taxon>
        <taxon>Euglenozoa</taxon>
        <taxon>Kinetoplastea</taxon>
        <taxon>Metakinetoplastina</taxon>
        <taxon>Trypanosomatida</taxon>
        <taxon>Trypanosomatidae</taxon>
        <taxon>Trypanosoma</taxon>
        <taxon>Herpetosoma</taxon>
    </lineage>
</organism>
<name>A0A061J3G1_TRYRA</name>
<protein>
    <submittedName>
        <fullName evidence="3">Receptor-type adenylate cyclase</fullName>
    </submittedName>
</protein>
<dbReference type="Proteomes" id="UP000031737">
    <property type="component" value="Unassembled WGS sequence"/>
</dbReference>
<evidence type="ECO:0000256" key="1">
    <source>
        <dbReference type="SAM" id="SignalP"/>
    </source>
</evidence>
<dbReference type="VEuPathDB" id="TriTrypDB:TRSC58_03414"/>
<dbReference type="AlphaFoldDB" id="A0A061J3G1"/>
<accession>A0A061J3G1</accession>
<proteinExistence type="predicted"/>
<keyword evidence="4" id="KW-1185">Reference proteome</keyword>
<dbReference type="Gene3D" id="3.40.50.2300">
    <property type="match status" value="2"/>
</dbReference>
<evidence type="ECO:0000313" key="4">
    <source>
        <dbReference type="Proteomes" id="UP000031737"/>
    </source>
</evidence>
<dbReference type="SUPFAM" id="SSF53822">
    <property type="entry name" value="Periplasmic binding protein-like I"/>
    <property type="match status" value="1"/>
</dbReference>
<dbReference type="EMBL" id="AUPL01003414">
    <property type="protein sequence ID" value="ESL08875.1"/>
    <property type="molecule type" value="Genomic_DNA"/>
</dbReference>
<dbReference type="Pfam" id="PF25495">
    <property type="entry name" value="Peripla_BP_A-cyclase_1"/>
    <property type="match status" value="1"/>
</dbReference>
<feature type="signal peptide" evidence="1">
    <location>
        <begin position="1"/>
        <end position="44"/>
    </location>
</feature>
<comment type="caution">
    <text evidence="3">The sequence shown here is derived from an EMBL/GenBank/DDBJ whole genome shotgun (WGS) entry which is preliminary data.</text>
</comment>
<dbReference type="InterPro" id="IPR057399">
    <property type="entry name" value="GRESAG4.1/3_peripasmic_1"/>
</dbReference>
<evidence type="ECO:0000313" key="3">
    <source>
        <dbReference type="EMBL" id="ESL08875.1"/>
    </source>
</evidence>
<keyword evidence="1" id="KW-0732">Signal</keyword>
<gene>
    <name evidence="3" type="ORF">TRSC58_03414</name>
</gene>
<dbReference type="OrthoDB" id="252255at2759"/>
<feature type="domain" description="Receptor-type adenylate cyclase GRESAG 4.1/3 periplasmic binding protein-like" evidence="2">
    <location>
        <begin position="173"/>
        <end position="290"/>
    </location>
</feature>
<keyword evidence="3" id="KW-0675">Receptor</keyword>
<evidence type="ECO:0000259" key="2">
    <source>
        <dbReference type="Pfam" id="PF25495"/>
    </source>
</evidence>
<sequence>MAVRWGRGGGRAQLGLRPSAAPSCLAVVSLLVLLLLMFAPHSAASKSAVSKAHVKVLQMRGSDLTSPKAMVTAFYTGVNASLWAHNSASADDVCVEVVRRDAKMSEFVAVLEDAMQKENGTLALLTQFGDTYLNAVLPVLPRFDLVAFAPFTGSSAVRGWNPNVYFVRADPVAELLALLRHAVIQMRVLRLGFMYLQGSFFGDNEYKQARRVMSEMGYTFCGVFTVSIFSTGEAAPKEFEAAWKRFAATRPQAVIVFGSPIPDTKKFITKMLTDGRTAGAYLLAPRFRRVLLWRLGVLPWLLVVRSLCPGR</sequence>